<dbReference type="OrthoDB" id="6359816at2759"/>
<keyword evidence="2" id="KW-0677">Repeat</keyword>
<dbReference type="SUPFAM" id="SSF54695">
    <property type="entry name" value="POZ domain"/>
    <property type="match status" value="1"/>
</dbReference>
<feature type="domain" description="BTB" evidence="3">
    <location>
        <begin position="116"/>
        <end position="187"/>
    </location>
</feature>
<evidence type="ECO:0000256" key="1">
    <source>
        <dbReference type="ARBA" id="ARBA00022441"/>
    </source>
</evidence>
<dbReference type="PROSITE" id="PS50097">
    <property type="entry name" value="BTB"/>
    <property type="match status" value="1"/>
</dbReference>
<gene>
    <name evidence="4" type="ORF">JKP88DRAFT_243064</name>
</gene>
<evidence type="ECO:0000259" key="3">
    <source>
        <dbReference type="PROSITE" id="PS50097"/>
    </source>
</evidence>
<dbReference type="EMBL" id="JAFCMP010000035">
    <property type="protein sequence ID" value="KAG5190371.1"/>
    <property type="molecule type" value="Genomic_DNA"/>
</dbReference>
<keyword evidence="1" id="KW-0880">Kelch repeat</keyword>
<evidence type="ECO:0000313" key="5">
    <source>
        <dbReference type="Proteomes" id="UP000664859"/>
    </source>
</evidence>
<comment type="caution">
    <text evidence="4">The sequence shown here is derived from an EMBL/GenBank/DDBJ whole genome shotgun (WGS) entry which is preliminary data.</text>
</comment>
<reference evidence="4" key="1">
    <citation type="submission" date="2021-02" db="EMBL/GenBank/DDBJ databases">
        <title>First Annotated Genome of the Yellow-green Alga Tribonema minus.</title>
        <authorList>
            <person name="Mahan K.M."/>
        </authorList>
    </citation>
    <scope>NUCLEOTIDE SEQUENCE</scope>
    <source>
        <strain evidence="4">UTEX B ZZ1240</strain>
    </source>
</reference>
<name>A0A835ZAV7_9STRA</name>
<dbReference type="CDD" id="cd18186">
    <property type="entry name" value="BTB_POZ_ZBTB_KLHL-like"/>
    <property type="match status" value="1"/>
</dbReference>
<keyword evidence="5" id="KW-1185">Reference proteome</keyword>
<protein>
    <recommendedName>
        <fullName evidence="3">BTB domain-containing protein</fullName>
    </recommendedName>
</protein>
<dbReference type="InterPro" id="IPR000210">
    <property type="entry name" value="BTB/POZ_dom"/>
</dbReference>
<dbReference type="Gene3D" id="3.30.710.10">
    <property type="entry name" value="Potassium Channel Kv1.1, Chain A"/>
    <property type="match status" value="1"/>
</dbReference>
<dbReference type="Pfam" id="PF00651">
    <property type="entry name" value="BTB"/>
    <property type="match status" value="1"/>
</dbReference>
<sequence>MMGHWSLAEDAAKVAVPAKDLMAVACFRQTDLTPTRGLGSCDWPASAMAQAACETQRRRDAAQAVQTVLEQAAREVFQIVVAGTTAIALDSPMPAIDITNWTAEEALLHFGEVSTCNCVLQAGDHQHWVHTDCLAATSDFFDKLFNGPCKEGKEALVELDGLPCPDPPAALRLVLEHLYTEEVFSHTLSNDTVIQVAVNAHYLGALQLYEACVEHVAKHWAEVFATSDTVHAVTPTLLDDVLQTLLTAENQGRLMATLRQFSDNLPYSVLSRWLSGTDGPDLQAIAEHIPAAAVKVVYSREIARLAHNTAELSGTILSLTKSMAQQP</sequence>
<dbReference type="SMART" id="SM00225">
    <property type="entry name" value="BTB"/>
    <property type="match status" value="1"/>
</dbReference>
<evidence type="ECO:0000256" key="2">
    <source>
        <dbReference type="ARBA" id="ARBA00022737"/>
    </source>
</evidence>
<dbReference type="AlphaFoldDB" id="A0A835ZAV7"/>
<evidence type="ECO:0000313" key="4">
    <source>
        <dbReference type="EMBL" id="KAG5190371.1"/>
    </source>
</evidence>
<proteinExistence type="predicted"/>
<dbReference type="InterPro" id="IPR011333">
    <property type="entry name" value="SKP1/BTB/POZ_sf"/>
</dbReference>
<dbReference type="PANTHER" id="PTHR45632:SF3">
    <property type="entry name" value="KELCH-LIKE PROTEIN 32"/>
    <property type="match status" value="1"/>
</dbReference>
<dbReference type="Proteomes" id="UP000664859">
    <property type="component" value="Unassembled WGS sequence"/>
</dbReference>
<accession>A0A835ZAV7</accession>
<dbReference type="PANTHER" id="PTHR45632">
    <property type="entry name" value="LD33804P"/>
    <property type="match status" value="1"/>
</dbReference>
<organism evidence="4 5">
    <name type="scientific">Tribonema minus</name>
    <dbReference type="NCBI Taxonomy" id="303371"/>
    <lineage>
        <taxon>Eukaryota</taxon>
        <taxon>Sar</taxon>
        <taxon>Stramenopiles</taxon>
        <taxon>Ochrophyta</taxon>
        <taxon>PX clade</taxon>
        <taxon>Xanthophyceae</taxon>
        <taxon>Tribonematales</taxon>
        <taxon>Tribonemataceae</taxon>
        <taxon>Tribonema</taxon>
    </lineage>
</organism>